<dbReference type="InterPro" id="IPR032675">
    <property type="entry name" value="LRR_dom_sf"/>
</dbReference>
<evidence type="ECO:0000256" key="1">
    <source>
        <dbReference type="SAM" id="SignalP"/>
    </source>
</evidence>
<sequence>MVAASTLLSLSLVSQTWSRAAQAALHADPFLCFDAPDTIPPRTYERLSMLLRTLAARPDLARSVRCLDLGLYTTRCQTEARVDRRRVSQLSIDLVRAAPALHALSLPFVTQADKPHLVDALRSLDCLQTLTIGEGTSSPDPWVINVDIGIKDQWGCARWFRGDFVPLCRHWPRLRKVNLQARLRNRDKDDVVGVPWRLEAFELSLHRHGRLGFAQLDLLLHGCRAATLRHLHVKEHQLAEGALENILSTYGSGLTSLTTLTADHFSHHNALFPTIAESCPALETLYLATPVYDLLANLRDLLRLPRLRELTLATAVAPVVPPVDLVARLAEVIGSGPSLSAIAIAPGTHHVIDRMNTIYFTRALAETSKALHRGDGTGWIRLAVLPSWGPV</sequence>
<feature type="chain" id="PRO_5015529109" description="F-box domain-containing protein" evidence="1">
    <location>
        <begin position="24"/>
        <end position="391"/>
    </location>
</feature>
<dbReference type="SUPFAM" id="SSF52047">
    <property type="entry name" value="RNI-like"/>
    <property type="match status" value="1"/>
</dbReference>
<dbReference type="Proteomes" id="UP000237144">
    <property type="component" value="Unassembled WGS sequence"/>
</dbReference>
<comment type="caution">
    <text evidence="2">The sequence shown here is derived from an EMBL/GenBank/DDBJ whole genome shotgun (WGS) entry which is preliminary data.</text>
</comment>
<name>A0A2S5BGW8_9BASI</name>
<dbReference type="OrthoDB" id="2533748at2759"/>
<dbReference type="Gene3D" id="3.80.10.10">
    <property type="entry name" value="Ribonuclease Inhibitor"/>
    <property type="match status" value="1"/>
</dbReference>
<evidence type="ECO:0000313" key="2">
    <source>
        <dbReference type="EMBL" id="POY75993.1"/>
    </source>
</evidence>
<proteinExistence type="predicted"/>
<keyword evidence="3" id="KW-1185">Reference proteome</keyword>
<keyword evidence="1" id="KW-0732">Signal</keyword>
<dbReference type="AlphaFoldDB" id="A0A2S5BGW8"/>
<evidence type="ECO:0000313" key="3">
    <source>
        <dbReference type="Proteomes" id="UP000237144"/>
    </source>
</evidence>
<feature type="signal peptide" evidence="1">
    <location>
        <begin position="1"/>
        <end position="23"/>
    </location>
</feature>
<reference evidence="2 3" key="1">
    <citation type="journal article" date="2018" name="Front. Microbiol.">
        <title>Prospects for Fungal Bioremediation of Acidic Radioactive Waste Sites: Characterization and Genome Sequence of Rhodotorula taiwanensis MD1149.</title>
        <authorList>
            <person name="Tkavc R."/>
            <person name="Matrosova V.Y."/>
            <person name="Grichenko O.E."/>
            <person name="Gostincar C."/>
            <person name="Volpe R.P."/>
            <person name="Klimenkova P."/>
            <person name="Gaidamakova E.K."/>
            <person name="Zhou C.E."/>
            <person name="Stewart B.J."/>
            <person name="Lyman M.G."/>
            <person name="Malfatti S.A."/>
            <person name="Rubinfeld B."/>
            <person name="Courtot M."/>
            <person name="Singh J."/>
            <person name="Dalgard C.L."/>
            <person name="Hamilton T."/>
            <person name="Frey K.G."/>
            <person name="Gunde-Cimerman N."/>
            <person name="Dugan L."/>
            <person name="Daly M.J."/>
        </authorList>
    </citation>
    <scope>NUCLEOTIDE SEQUENCE [LARGE SCALE GENOMIC DNA]</scope>
    <source>
        <strain evidence="2 3">MD1149</strain>
    </source>
</reference>
<protein>
    <recommendedName>
        <fullName evidence="4">F-box domain-containing protein</fullName>
    </recommendedName>
</protein>
<dbReference type="EMBL" id="PJQD01000009">
    <property type="protein sequence ID" value="POY75993.1"/>
    <property type="molecule type" value="Genomic_DNA"/>
</dbReference>
<accession>A0A2S5BGW8</accession>
<evidence type="ECO:0008006" key="4">
    <source>
        <dbReference type="Google" id="ProtNLM"/>
    </source>
</evidence>
<organism evidence="2 3">
    <name type="scientific">Rhodotorula taiwanensis</name>
    <dbReference type="NCBI Taxonomy" id="741276"/>
    <lineage>
        <taxon>Eukaryota</taxon>
        <taxon>Fungi</taxon>
        <taxon>Dikarya</taxon>
        <taxon>Basidiomycota</taxon>
        <taxon>Pucciniomycotina</taxon>
        <taxon>Microbotryomycetes</taxon>
        <taxon>Sporidiobolales</taxon>
        <taxon>Sporidiobolaceae</taxon>
        <taxon>Rhodotorula</taxon>
    </lineage>
</organism>
<gene>
    <name evidence="2" type="ORF">BMF94_1078</name>
</gene>